<evidence type="ECO:0000313" key="15">
    <source>
        <dbReference type="EMBL" id="MSS76932.1"/>
    </source>
</evidence>
<feature type="binding site" evidence="12">
    <location>
        <position position="506"/>
    </location>
    <ligand>
        <name>Zn(2+)</name>
        <dbReference type="ChEBI" id="CHEBI:29105"/>
        <label>2</label>
    </ligand>
</feature>
<dbReference type="Gene3D" id="3.40.50.300">
    <property type="entry name" value="P-loop containing nucleotide triphosphate hydrolases"/>
    <property type="match status" value="2"/>
</dbReference>
<evidence type="ECO:0000256" key="4">
    <source>
        <dbReference type="ARBA" id="ARBA00022741"/>
    </source>
</evidence>
<evidence type="ECO:0000256" key="8">
    <source>
        <dbReference type="ARBA" id="ARBA00022840"/>
    </source>
</evidence>
<feature type="binding site" evidence="12">
    <location>
        <position position="534"/>
    </location>
    <ligand>
        <name>Zn(2+)</name>
        <dbReference type="ChEBI" id="CHEBI:29105"/>
        <label>1</label>
    </ligand>
</feature>
<dbReference type="CDD" id="cd18804">
    <property type="entry name" value="SF2_C_priA"/>
    <property type="match status" value="1"/>
</dbReference>
<keyword evidence="8 12" id="KW-0067">ATP-binding</keyword>
<evidence type="ECO:0000256" key="12">
    <source>
        <dbReference type="HAMAP-Rule" id="MF_00983"/>
    </source>
</evidence>
<dbReference type="GO" id="GO:0003677">
    <property type="term" value="F:DNA binding"/>
    <property type="evidence" value="ECO:0007669"/>
    <property type="project" value="UniProtKB-UniRule"/>
</dbReference>
<reference evidence="15 16" key="1">
    <citation type="submission" date="2019-08" db="EMBL/GenBank/DDBJ databases">
        <title>In-depth cultivation of the pig gut microbiome towards novel bacterial diversity and tailored functional studies.</title>
        <authorList>
            <person name="Wylensek D."/>
            <person name="Hitch T.C.A."/>
            <person name="Clavel T."/>
        </authorList>
    </citation>
    <scope>NUCLEOTIDE SEQUENCE [LARGE SCALE GENOMIC DNA]</scope>
    <source>
        <strain evidence="15 16">WCA-380-WT-2B</strain>
    </source>
</reference>
<keyword evidence="1 12" id="KW-0639">Primosome</keyword>
<dbReference type="GO" id="GO:0006269">
    <property type="term" value="P:DNA replication, synthesis of primer"/>
    <property type="evidence" value="ECO:0007669"/>
    <property type="project" value="UniProtKB-KW"/>
</dbReference>
<comment type="similarity">
    <text evidence="12">Belongs to the helicase family. PriA subfamily.</text>
</comment>
<dbReference type="InterPro" id="IPR005259">
    <property type="entry name" value="PriA"/>
</dbReference>
<dbReference type="InterPro" id="IPR041236">
    <property type="entry name" value="PriA_C"/>
</dbReference>
<feature type="domain" description="Helicase ATP-binding" evidence="13">
    <location>
        <begin position="267"/>
        <end position="433"/>
    </location>
</feature>
<keyword evidence="10 12" id="KW-0413">Isomerase</keyword>
<dbReference type="InterPro" id="IPR027417">
    <property type="entry name" value="P-loop_NTPase"/>
</dbReference>
<dbReference type="SMART" id="SM00490">
    <property type="entry name" value="HELICc"/>
    <property type="match status" value="1"/>
</dbReference>
<feature type="binding site" evidence="12">
    <location>
        <position position="537"/>
    </location>
    <ligand>
        <name>Zn(2+)</name>
        <dbReference type="ChEBI" id="CHEBI:29105"/>
        <label>1</label>
    </ligand>
</feature>
<evidence type="ECO:0000259" key="14">
    <source>
        <dbReference type="PROSITE" id="PS51194"/>
    </source>
</evidence>
<evidence type="ECO:0000313" key="16">
    <source>
        <dbReference type="Proteomes" id="UP000441925"/>
    </source>
</evidence>
<feature type="binding site" evidence="12">
    <location>
        <position position="503"/>
    </location>
    <ligand>
        <name>Zn(2+)</name>
        <dbReference type="ChEBI" id="CHEBI:29105"/>
        <label>2</label>
    </ligand>
</feature>
<dbReference type="GO" id="GO:0006302">
    <property type="term" value="P:double-strand break repair"/>
    <property type="evidence" value="ECO:0007669"/>
    <property type="project" value="InterPro"/>
</dbReference>
<dbReference type="InterPro" id="IPR014001">
    <property type="entry name" value="Helicase_ATP-bd"/>
</dbReference>
<dbReference type="SUPFAM" id="SSF52540">
    <property type="entry name" value="P-loop containing nucleoside triphosphate hydrolases"/>
    <property type="match status" value="2"/>
</dbReference>
<dbReference type="PANTHER" id="PTHR30580:SF0">
    <property type="entry name" value="PRIMOSOMAL PROTEIN N"/>
    <property type="match status" value="1"/>
</dbReference>
<evidence type="ECO:0000256" key="10">
    <source>
        <dbReference type="ARBA" id="ARBA00023235"/>
    </source>
</evidence>
<comment type="catalytic activity">
    <reaction evidence="12">
        <text>Couples ATP hydrolysis with the unwinding of duplex DNA by translocating in the 3'-5' direction.</text>
        <dbReference type="EC" id="5.6.2.4"/>
    </reaction>
</comment>
<evidence type="ECO:0000256" key="11">
    <source>
        <dbReference type="ARBA" id="ARBA00048988"/>
    </source>
</evidence>
<proteinExistence type="inferred from homology"/>
<dbReference type="PROSITE" id="PS51192">
    <property type="entry name" value="HELICASE_ATP_BIND_1"/>
    <property type="match status" value="1"/>
</dbReference>
<dbReference type="GO" id="GO:0043138">
    <property type="term" value="F:3'-5' DNA helicase activity"/>
    <property type="evidence" value="ECO:0007669"/>
    <property type="project" value="UniProtKB-EC"/>
</dbReference>
<feature type="binding site" evidence="12">
    <location>
        <position position="497"/>
    </location>
    <ligand>
        <name>Zn(2+)</name>
        <dbReference type="ChEBI" id="CHEBI:29105"/>
        <label>1</label>
    </ligand>
</feature>
<dbReference type="GO" id="GO:0006270">
    <property type="term" value="P:DNA replication initiation"/>
    <property type="evidence" value="ECO:0007669"/>
    <property type="project" value="TreeGrafter"/>
</dbReference>
<evidence type="ECO:0000256" key="2">
    <source>
        <dbReference type="ARBA" id="ARBA00022705"/>
    </source>
</evidence>
<evidence type="ECO:0000259" key="13">
    <source>
        <dbReference type="PROSITE" id="PS51192"/>
    </source>
</evidence>
<dbReference type="EMBL" id="VULQ01000001">
    <property type="protein sequence ID" value="MSS76932.1"/>
    <property type="molecule type" value="Genomic_DNA"/>
</dbReference>
<dbReference type="SMART" id="SM00487">
    <property type="entry name" value="DEXDc"/>
    <property type="match status" value="1"/>
</dbReference>
<gene>
    <name evidence="12 15" type="primary">priA</name>
    <name evidence="15" type="ORF">FYJ26_00520</name>
</gene>
<dbReference type="NCBIfam" id="TIGR00595">
    <property type="entry name" value="priA"/>
    <property type="match status" value="1"/>
</dbReference>
<dbReference type="Pfam" id="PF18319">
    <property type="entry name" value="Zn_ribbon_PriA"/>
    <property type="match status" value="1"/>
</dbReference>
<dbReference type="Pfam" id="PF00270">
    <property type="entry name" value="DEAD"/>
    <property type="match status" value="1"/>
</dbReference>
<dbReference type="Proteomes" id="UP000441925">
    <property type="component" value="Unassembled WGS sequence"/>
</dbReference>
<keyword evidence="2 12" id="KW-0235">DNA replication</keyword>
<dbReference type="NCBIfam" id="NF004066">
    <property type="entry name" value="PRK05580.1-3"/>
    <property type="match status" value="1"/>
</dbReference>
<comment type="catalytic activity">
    <reaction evidence="11 12">
        <text>ATP + H2O = ADP + phosphate + H(+)</text>
        <dbReference type="Rhea" id="RHEA:13065"/>
        <dbReference type="ChEBI" id="CHEBI:15377"/>
        <dbReference type="ChEBI" id="CHEBI:15378"/>
        <dbReference type="ChEBI" id="CHEBI:30616"/>
        <dbReference type="ChEBI" id="CHEBI:43474"/>
        <dbReference type="ChEBI" id="CHEBI:456216"/>
        <dbReference type="EC" id="5.6.2.4"/>
    </reaction>
</comment>
<dbReference type="Pfam" id="PF17764">
    <property type="entry name" value="PriA_3primeBD"/>
    <property type="match status" value="1"/>
</dbReference>
<sequence length="791" mass="91906">MYCYVILDSKSRFLDRSFTYHIPVKFKNSLKKGMRVIVPFGKANKRTIAFVYEIKKDIEEEIETKDIIEIIDSEAIINEELIDIAFFMHKRYLAPLRSCIKQVMPPGNIKEIREYFYKCNHKNSDKLLDFLDEKKSYEEIKEKFNINYDILESYKNDGLIKSKFELIGNQKINYIYYISLNKEVNYNIISKNAKKQKEILTYLEKNNITEYKKLLTTTKSSKSSLDSLIKKGLVKVLKKEKNESVENFMESYDKFKLNDEQEKAYKEVINNPNRPYLLKGVTGSGKTEVFLQIVEENLKNNKDAIILVPEISLTPQTIERFQGRFKQKIAVMHSKLTIKERFQQWRMIKNGEVKIVIGARSAIFAPFKNLGIIIIDEEHDKSYLSGKDPKYHTDEIALLRRKFHNASLIFASATPSLKTMLKAKSGEYGLLELKERINKTFPKIEIVDMRKELKNSNYSMISANLYGKIIDRLKKKEQIILFLNKVGHNSFTFCRSCGHVIKCEACDVAMTYHKHVSKLVCHYCGRTKNQPKICPSCGSKKIKEYGAGTEKLEEEVRDMFKGAKILRMDSITVKNRDSYLKMYKLMKENKVDILIGTQMIAKGLDFDNVTLVGVINADINLNVDDYTAFESSFQILTQVSGRAGRSNKNGEVVIQTYKPDNFVINTVSNNDYKTFYENEIAIRKAFSYPPFINLLTIKILNASRLKCIDISNRIKKYLDLEFSQNIYVEIIGPNPCKISRINNKYRYNIIIKCNDNNLNYLFDFLVRLRNHFINKSKDSSIIISLNPNDIN</sequence>
<dbReference type="CDD" id="cd17929">
    <property type="entry name" value="DEXHc_priA"/>
    <property type="match status" value="1"/>
</dbReference>
<dbReference type="InterPro" id="IPR041222">
    <property type="entry name" value="PriA_3primeBD"/>
</dbReference>
<dbReference type="InterPro" id="IPR001650">
    <property type="entry name" value="Helicase_C-like"/>
</dbReference>
<evidence type="ECO:0000256" key="3">
    <source>
        <dbReference type="ARBA" id="ARBA00022723"/>
    </source>
</evidence>
<comment type="caution">
    <text evidence="15">The sequence shown here is derived from an EMBL/GenBank/DDBJ whole genome shotgun (WGS) entry which is preliminary data.</text>
</comment>
<dbReference type="GO" id="GO:0016787">
    <property type="term" value="F:hydrolase activity"/>
    <property type="evidence" value="ECO:0007669"/>
    <property type="project" value="UniProtKB-KW"/>
</dbReference>
<dbReference type="EC" id="5.6.2.4" evidence="12"/>
<accession>A0A6N7VPX7</accession>
<keyword evidence="16" id="KW-1185">Reference proteome</keyword>
<dbReference type="Gene3D" id="3.40.1440.60">
    <property type="entry name" value="PriA, 3(prime) DNA-binding domain"/>
    <property type="match status" value="1"/>
</dbReference>
<protein>
    <recommendedName>
        <fullName evidence="12">Replication restart protein PriA</fullName>
    </recommendedName>
    <alternativeName>
        <fullName evidence="12">ATP-dependent DNA helicase PriA</fullName>
        <ecNumber evidence="12">5.6.2.4</ecNumber>
    </alternativeName>
    <alternativeName>
        <fullName evidence="12">DNA 3'-5' helicase PriA</fullName>
    </alternativeName>
</protein>
<evidence type="ECO:0000256" key="1">
    <source>
        <dbReference type="ARBA" id="ARBA00022515"/>
    </source>
</evidence>
<comment type="subunit">
    <text evidence="12">Component of the replication restart primosome.</text>
</comment>
<feature type="binding site" evidence="12">
    <location>
        <position position="524"/>
    </location>
    <ligand>
        <name>Zn(2+)</name>
        <dbReference type="ChEBI" id="CHEBI:29105"/>
        <label>2</label>
    </ligand>
</feature>
<dbReference type="Pfam" id="PF18074">
    <property type="entry name" value="PriA_C"/>
    <property type="match status" value="1"/>
</dbReference>
<evidence type="ECO:0000256" key="6">
    <source>
        <dbReference type="ARBA" id="ARBA00022806"/>
    </source>
</evidence>
<keyword evidence="9 12" id="KW-0238">DNA-binding</keyword>
<feature type="domain" description="Helicase C-terminal" evidence="14">
    <location>
        <begin position="519"/>
        <end position="683"/>
    </location>
</feature>
<dbReference type="GO" id="GO:0005524">
    <property type="term" value="F:ATP binding"/>
    <property type="evidence" value="ECO:0007669"/>
    <property type="project" value="UniProtKB-UniRule"/>
</dbReference>
<keyword evidence="5 12" id="KW-0378">Hydrolase</keyword>
<dbReference type="AlphaFoldDB" id="A0A6N7VPX7"/>
<dbReference type="RefSeq" id="WP_154538787.1">
    <property type="nucleotide sequence ID" value="NZ_VULQ01000001.1"/>
</dbReference>
<feature type="binding site" evidence="12">
    <location>
        <position position="494"/>
    </location>
    <ligand>
        <name>Zn(2+)</name>
        <dbReference type="ChEBI" id="CHEBI:29105"/>
        <label>1</label>
    </ligand>
</feature>
<dbReference type="Pfam" id="PF00271">
    <property type="entry name" value="Helicase_C"/>
    <property type="match status" value="1"/>
</dbReference>
<organism evidence="15 16">
    <name type="scientific">Anaerococcus porci</name>
    <dbReference type="NCBI Taxonomy" id="2652269"/>
    <lineage>
        <taxon>Bacteria</taxon>
        <taxon>Bacillati</taxon>
        <taxon>Bacillota</taxon>
        <taxon>Tissierellia</taxon>
        <taxon>Tissierellales</taxon>
        <taxon>Peptoniphilaceae</taxon>
        <taxon>Anaerococcus</taxon>
    </lineage>
</organism>
<evidence type="ECO:0000256" key="9">
    <source>
        <dbReference type="ARBA" id="ARBA00023125"/>
    </source>
</evidence>
<keyword evidence="7 12" id="KW-0862">Zinc</keyword>
<comment type="cofactor">
    <cofactor evidence="12">
        <name>Zn(2+)</name>
        <dbReference type="ChEBI" id="CHEBI:29105"/>
    </cofactor>
    <text evidence="12">Binds 2 zinc ions per subunit.</text>
</comment>
<evidence type="ECO:0000256" key="7">
    <source>
        <dbReference type="ARBA" id="ARBA00022833"/>
    </source>
</evidence>
<evidence type="ECO:0000256" key="5">
    <source>
        <dbReference type="ARBA" id="ARBA00022801"/>
    </source>
</evidence>
<dbReference type="HAMAP" id="MF_00983">
    <property type="entry name" value="PriA"/>
    <property type="match status" value="1"/>
</dbReference>
<dbReference type="InterPro" id="IPR042115">
    <property type="entry name" value="PriA_3primeBD_sf"/>
</dbReference>
<dbReference type="FunFam" id="3.40.50.300:FF:000489">
    <property type="entry name" value="Primosome assembly protein PriA"/>
    <property type="match status" value="1"/>
</dbReference>
<keyword evidence="6 12" id="KW-0347">Helicase</keyword>
<comment type="function">
    <text evidence="12">Initiates the restart of stalled replication forks, which reloads the replicative helicase on sites other than the origin of replication. Recognizes and binds to abandoned replication forks and remodels them to uncover a helicase loading site. Promotes assembly of the primosome at these replication forks.</text>
</comment>
<dbReference type="InterPro" id="IPR011545">
    <property type="entry name" value="DEAD/DEAH_box_helicase_dom"/>
</dbReference>
<keyword evidence="3 12" id="KW-0479">Metal-binding</keyword>
<keyword evidence="4 12" id="KW-0547">Nucleotide-binding</keyword>
<dbReference type="GO" id="GO:1990077">
    <property type="term" value="C:primosome complex"/>
    <property type="evidence" value="ECO:0007669"/>
    <property type="project" value="UniProtKB-UniRule"/>
</dbReference>
<name>A0A6N7VPX7_9FIRM</name>
<dbReference type="PROSITE" id="PS51194">
    <property type="entry name" value="HELICASE_CTER"/>
    <property type="match status" value="1"/>
</dbReference>
<feature type="binding site" evidence="12">
    <location>
        <position position="521"/>
    </location>
    <ligand>
        <name>Zn(2+)</name>
        <dbReference type="ChEBI" id="CHEBI:29105"/>
        <label>2</label>
    </ligand>
</feature>
<dbReference type="InterPro" id="IPR040498">
    <property type="entry name" value="PriA_CRR"/>
</dbReference>
<dbReference type="GO" id="GO:0006310">
    <property type="term" value="P:DNA recombination"/>
    <property type="evidence" value="ECO:0007669"/>
    <property type="project" value="InterPro"/>
</dbReference>
<dbReference type="GO" id="GO:0008270">
    <property type="term" value="F:zinc ion binding"/>
    <property type="evidence" value="ECO:0007669"/>
    <property type="project" value="UniProtKB-UniRule"/>
</dbReference>
<dbReference type="PANTHER" id="PTHR30580">
    <property type="entry name" value="PRIMOSOMAL PROTEIN N"/>
    <property type="match status" value="1"/>
</dbReference>